<reference evidence="1" key="1">
    <citation type="journal article" date="2021" name="New Phytol.">
        <title>Evolutionary innovations through gain and loss of genes in the ectomycorrhizal Boletales.</title>
        <authorList>
            <person name="Wu G."/>
            <person name="Miyauchi S."/>
            <person name="Morin E."/>
            <person name="Kuo A."/>
            <person name="Drula E."/>
            <person name="Varga T."/>
            <person name="Kohler A."/>
            <person name="Feng B."/>
            <person name="Cao Y."/>
            <person name="Lipzen A."/>
            <person name="Daum C."/>
            <person name="Hundley H."/>
            <person name="Pangilinan J."/>
            <person name="Johnson J."/>
            <person name="Barry K."/>
            <person name="LaButti K."/>
            <person name="Ng V."/>
            <person name="Ahrendt S."/>
            <person name="Min B."/>
            <person name="Choi I.G."/>
            <person name="Park H."/>
            <person name="Plett J.M."/>
            <person name="Magnuson J."/>
            <person name="Spatafora J.W."/>
            <person name="Nagy L.G."/>
            <person name="Henrissat B."/>
            <person name="Grigoriev I.V."/>
            <person name="Yang Z.L."/>
            <person name="Xu J."/>
            <person name="Martin F.M."/>
        </authorList>
    </citation>
    <scope>NUCLEOTIDE SEQUENCE</scope>
    <source>
        <strain evidence="1">ATCC 28755</strain>
    </source>
</reference>
<gene>
    <name evidence="1" type="ORF">BJ138DRAFT_1106836</name>
</gene>
<accession>A0ACB7ZUR9</accession>
<comment type="caution">
    <text evidence="1">The sequence shown here is derived from an EMBL/GenBank/DDBJ whole genome shotgun (WGS) entry which is preliminary data.</text>
</comment>
<evidence type="ECO:0000313" key="1">
    <source>
        <dbReference type="EMBL" id="KAH7904429.1"/>
    </source>
</evidence>
<protein>
    <submittedName>
        <fullName evidence="1">Uncharacterized protein</fullName>
    </submittedName>
</protein>
<sequence length="392" mass="45368">MGHWEEEPGDVPFLVCELKAPLPDLLVMHGLSIDVDAGLMTCHISDSDESFTFHRAFFSFIIFLNCVNSEITQTWTKEKKKDKAYWISLRAYLNLLLKNTLLALNNKEKPTALFCWLHREFLLCCHNEKGRKEYLKLAHKHGITPYSVDTFSIDWPIWWDHQVGLGYYDPSHFQKFTTQLKVDWQMIKATKASDLWGSSVGDSSKDQPEVPRPSPDPPQNEEGDHGSDRSERSEPLLDLDGPTLFDIFASKAREPPKGEDGMLDWVEILKTVCSLEEAFKKEEPNFQLFLDAFDQARWLDMELLEEFEELHRFITAALKPIHKLVVSHRRELKGYLESKWYCEEVNIEADIDRLCAWFDQFSQVLLGTMTLEAWGTFPGSERWVNEGASSTR</sequence>
<keyword evidence="2" id="KW-1185">Reference proteome</keyword>
<name>A0ACB7ZUR9_9AGAM</name>
<proteinExistence type="predicted"/>
<dbReference type="EMBL" id="MU268477">
    <property type="protein sequence ID" value="KAH7904429.1"/>
    <property type="molecule type" value="Genomic_DNA"/>
</dbReference>
<dbReference type="Proteomes" id="UP000790377">
    <property type="component" value="Unassembled WGS sequence"/>
</dbReference>
<evidence type="ECO:0000313" key="2">
    <source>
        <dbReference type="Proteomes" id="UP000790377"/>
    </source>
</evidence>
<organism evidence="1 2">
    <name type="scientific">Hygrophoropsis aurantiaca</name>
    <dbReference type="NCBI Taxonomy" id="72124"/>
    <lineage>
        <taxon>Eukaryota</taxon>
        <taxon>Fungi</taxon>
        <taxon>Dikarya</taxon>
        <taxon>Basidiomycota</taxon>
        <taxon>Agaricomycotina</taxon>
        <taxon>Agaricomycetes</taxon>
        <taxon>Agaricomycetidae</taxon>
        <taxon>Boletales</taxon>
        <taxon>Coniophorineae</taxon>
        <taxon>Hygrophoropsidaceae</taxon>
        <taxon>Hygrophoropsis</taxon>
    </lineage>
</organism>